<keyword evidence="6" id="KW-1185">Reference proteome</keyword>
<keyword evidence="3" id="KW-0326">Glycosidase</keyword>
<dbReference type="InterPro" id="IPR014756">
    <property type="entry name" value="Ig_E-set"/>
</dbReference>
<evidence type="ECO:0000256" key="1">
    <source>
        <dbReference type="ARBA" id="ARBA00008061"/>
    </source>
</evidence>
<dbReference type="Gene3D" id="2.60.40.1180">
    <property type="entry name" value="Golgi alpha-mannosidase II"/>
    <property type="match status" value="1"/>
</dbReference>
<dbReference type="InterPro" id="IPR004193">
    <property type="entry name" value="Glyco_hydro_13_N"/>
</dbReference>
<dbReference type="Pfam" id="PF02922">
    <property type="entry name" value="CBM_48"/>
    <property type="match status" value="1"/>
</dbReference>
<dbReference type="InterPro" id="IPR044505">
    <property type="entry name" value="GlgX_Isoamylase_N_E_set"/>
</dbReference>
<dbReference type="NCBIfam" id="TIGR02100">
    <property type="entry name" value="glgX_debranch"/>
    <property type="match status" value="1"/>
</dbReference>
<name>A0ABS4D683_9CHLR</name>
<dbReference type="SUPFAM" id="SSF81296">
    <property type="entry name" value="E set domains"/>
    <property type="match status" value="1"/>
</dbReference>
<dbReference type="Proteomes" id="UP001193081">
    <property type="component" value="Unassembled WGS sequence"/>
</dbReference>
<feature type="domain" description="Glycosyl hydrolase family 13 catalytic" evidence="4">
    <location>
        <begin position="139"/>
        <end position="575"/>
    </location>
</feature>
<dbReference type="Pfam" id="PF00128">
    <property type="entry name" value="Alpha-amylase"/>
    <property type="match status" value="1"/>
</dbReference>
<dbReference type="InterPro" id="IPR013783">
    <property type="entry name" value="Ig-like_fold"/>
</dbReference>
<proteinExistence type="inferred from homology"/>
<dbReference type="PANTHER" id="PTHR43002">
    <property type="entry name" value="GLYCOGEN DEBRANCHING ENZYME"/>
    <property type="match status" value="1"/>
</dbReference>
<accession>A0ABS4D683</accession>
<dbReference type="Pfam" id="PF00756">
    <property type="entry name" value="Esterase"/>
    <property type="match status" value="1"/>
</dbReference>
<protein>
    <submittedName>
        <fullName evidence="5">Glycogen debranching protein GlgX</fullName>
    </submittedName>
</protein>
<dbReference type="SMART" id="SM00642">
    <property type="entry name" value="Aamy"/>
    <property type="match status" value="1"/>
</dbReference>
<dbReference type="EMBL" id="SIJK02000005">
    <property type="protein sequence ID" value="MBP1464943.1"/>
    <property type="molecule type" value="Genomic_DNA"/>
</dbReference>
<keyword evidence="2" id="KW-0378">Hydrolase</keyword>
<evidence type="ECO:0000256" key="3">
    <source>
        <dbReference type="ARBA" id="ARBA00023295"/>
    </source>
</evidence>
<dbReference type="InterPro" id="IPR013780">
    <property type="entry name" value="Glyco_hydro_b"/>
</dbReference>
<dbReference type="InterPro" id="IPR000801">
    <property type="entry name" value="Esterase-like"/>
</dbReference>
<dbReference type="SUPFAM" id="SSF51011">
    <property type="entry name" value="Glycosyl hydrolase domain"/>
    <property type="match status" value="1"/>
</dbReference>
<dbReference type="InterPro" id="IPR017853">
    <property type="entry name" value="GH"/>
</dbReference>
<dbReference type="InterPro" id="IPR011837">
    <property type="entry name" value="Glycogen_debranch_GlgX"/>
</dbReference>
<evidence type="ECO:0000313" key="6">
    <source>
        <dbReference type="Proteomes" id="UP001193081"/>
    </source>
</evidence>
<evidence type="ECO:0000313" key="5">
    <source>
        <dbReference type="EMBL" id="MBP1464943.1"/>
    </source>
</evidence>
<organism evidence="5 6">
    <name type="scientific">Candidatus Chloroploca mongolica</name>
    <dbReference type="NCBI Taxonomy" id="2528176"/>
    <lineage>
        <taxon>Bacteria</taxon>
        <taxon>Bacillati</taxon>
        <taxon>Chloroflexota</taxon>
        <taxon>Chloroflexia</taxon>
        <taxon>Chloroflexales</taxon>
        <taxon>Chloroflexineae</taxon>
        <taxon>Oscillochloridaceae</taxon>
        <taxon>Candidatus Chloroploca</taxon>
    </lineage>
</organism>
<comment type="similarity">
    <text evidence="1">Belongs to the glycosyl hydrolase 13 family.</text>
</comment>
<dbReference type="CDD" id="cd11326">
    <property type="entry name" value="AmyAc_Glg_debranch"/>
    <property type="match status" value="1"/>
</dbReference>
<evidence type="ECO:0000259" key="4">
    <source>
        <dbReference type="SMART" id="SM00642"/>
    </source>
</evidence>
<dbReference type="Gene3D" id="3.20.20.80">
    <property type="entry name" value="Glycosidases"/>
    <property type="match status" value="1"/>
</dbReference>
<dbReference type="Gene3D" id="2.60.40.10">
    <property type="entry name" value="Immunoglobulins"/>
    <property type="match status" value="1"/>
</dbReference>
<dbReference type="InterPro" id="IPR029058">
    <property type="entry name" value="AB_hydrolase_fold"/>
</dbReference>
<dbReference type="CDD" id="cd02856">
    <property type="entry name" value="E_set_GDE_Isoamylase_N"/>
    <property type="match status" value="1"/>
</dbReference>
<dbReference type="InterPro" id="IPR006047">
    <property type="entry name" value="GH13_cat_dom"/>
</dbReference>
<comment type="caution">
    <text evidence="5">The sequence shown here is derived from an EMBL/GenBank/DDBJ whole genome shotgun (WGS) entry which is preliminary data.</text>
</comment>
<dbReference type="SUPFAM" id="SSF51445">
    <property type="entry name" value="(Trans)glycosidases"/>
    <property type="match status" value="1"/>
</dbReference>
<sequence length="993" mass="111733">MDTLLPGSPYPLGATWDGSGVNFALFADRATGVELCLFENAEAPREAVRIPLTMQTDHVWHLYVRNLRPGQLYGYRVYGPYQPEHGLRFNPHKFVLDPYAKALHGSIRWHDATHGYTILHPDEDLSYDERDSAPYLPRCVVIDPRFDWGEDQHPNIPLHDSVIYEAHVKGLTMQHPAIPAELRGTYLGIAHPAMIAYLHDLGITALELLPVHQFANDRHLEEQGLSNYWGYNTLNFFAPATEYTRCQQPGGHVREFKQMVKALHAAGIEVILDVVYNHTAEGNHLGPTLSFRGIDNPAYYRLVNDNARYYMDYTGTGNTLNMVHQRSLQLVMDSLRYWVTEMRVDGFRFDLAAALARGLYEGGQLSSFLDTIHQDPLLSQVKLIAEPWDVGPGGYQVGNFPVLWAEWNGKYRDTVRRFWKGDEAQVAELAYRLAGSSDLYERNGRAPAASINFITAHDGFTLRDLVSYNEKHNDANGEGNNDGESHNNSWNCGVEGETDDEDINALRAQQQRNLLATLLFSQGVPMLLHGDEYGRTQGGNNNVYCQDNPLSWMDWELTDEQQALRDWTRRLIAFRQAHPVLHRGTFFQGREIHGEGIKDIEWYRPDGVLMGDSEWDDGMARCIGMLLNGQLIAERAPSGEIIRDDVLLILLNAHHETIPFTLPGNEGGPDWQLELATSHPDNSEAEPMPVGSVYNLEGRSLVILSQDGETWAAQYGRYESNLRHAALAPLIGGPPLAKRTITGNFVTIAGFFSPELNNYRDILVYLPPSYDNGGLERYPVVYMHDGQNLFDATTSYIGVEWGVDETMEALAQQGLEAIVVGIPNIGEQRIDEYSPFLDEASGGGGRGDAYVDFLSNTLKPHIDRAFRTKPGPEFTTLMGASMGGLISLYAMLQRPESFGNAGMMSGAFWFGERAIFDYVRQYKGVPGRVYLDVGTAEEVQLKQDVRNMGQLLMDKGYTFGRKLRYIEEHGGEHNEAAWGRRFGKAIQWLLLRR</sequence>
<dbReference type="Gene3D" id="3.40.50.1820">
    <property type="entry name" value="alpha/beta hydrolase"/>
    <property type="match status" value="1"/>
</dbReference>
<dbReference type="RefSeq" id="WP_135477011.1">
    <property type="nucleotide sequence ID" value="NZ_SIJK02000005.1"/>
</dbReference>
<evidence type="ECO:0000256" key="2">
    <source>
        <dbReference type="ARBA" id="ARBA00022801"/>
    </source>
</evidence>
<reference evidence="5 6" key="1">
    <citation type="submission" date="2021-03" db="EMBL/GenBank/DDBJ databases">
        <authorList>
            <person name="Grouzdev D.S."/>
        </authorList>
    </citation>
    <scope>NUCLEOTIDE SEQUENCE [LARGE SCALE GENOMIC DNA]</scope>
    <source>
        <strain evidence="5 6">M50-1</strain>
    </source>
</reference>
<dbReference type="SUPFAM" id="SSF53474">
    <property type="entry name" value="alpha/beta-Hydrolases"/>
    <property type="match status" value="1"/>
</dbReference>
<gene>
    <name evidence="5" type="primary">glgX</name>
    <name evidence="5" type="ORF">EYB53_004395</name>
</gene>